<comment type="subcellular location">
    <subcellularLocation>
        <location evidence="1">Cell membrane</location>
    </subcellularLocation>
</comment>
<evidence type="ECO:0000259" key="10">
    <source>
        <dbReference type="Pfam" id="PF00535"/>
    </source>
</evidence>
<evidence type="ECO:0000256" key="9">
    <source>
        <dbReference type="ARBA" id="ARBA00040345"/>
    </source>
</evidence>
<evidence type="ECO:0000256" key="7">
    <source>
        <dbReference type="ARBA" id="ARBA00037904"/>
    </source>
</evidence>
<keyword evidence="12" id="KW-1185">Reference proteome</keyword>
<dbReference type="SUPFAM" id="SSF53448">
    <property type="entry name" value="Nucleotide-diphospho-sugar transferases"/>
    <property type="match status" value="1"/>
</dbReference>
<proteinExistence type="inferred from homology"/>
<keyword evidence="5" id="KW-0472">Membrane</keyword>
<dbReference type="RefSeq" id="WP_378035909.1">
    <property type="nucleotide sequence ID" value="NZ_JBHSIV010000008.1"/>
</dbReference>
<keyword evidence="4" id="KW-0808">Transferase</keyword>
<name>A0ABV9YKD3_9PSEU</name>
<dbReference type="InterPro" id="IPR001173">
    <property type="entry name" value="Glyco_trans_2-like"/>
</dbReference>
<dbReference type="InterPro" id="IPR026461">
    <property type="entry name" value="Trfase_2_rSAM/seldom_assoc"/>
</dbReference>
<comment type="similarity">
    <text evidence="8">Belongs to the glycosyltransferase 2 family. CrtQ subfamily.</text>
</comment>
<reference evidence="12" key="1">
    <citation type="journal article" date="2019" name="Int. J. Syst. Evol. Microbiol.">
        <title>The Global Catalogue of Microorganisms (GCM) 10K type strain sequencing project: providing services to taxonomists for standard genome sequencing and annotation.</title>
        <authorList>
            <consortium name="The Broad Institute Genomics Platform"/>
            <consortium name="The Broad Institute Genome Sequencing Center for Infectious Disease"/>
            <person name="Wu L."/>
            <person name="Ma J."/>
        </authorList>
    </citation>
    <scope>NUCLEOTIDE SEQUENCE [LARGE SCALE GENOMIC DNA]</scope>
    <source>
        <strain evidence="12">CGMCC 4.7093</strain>
    </source>
</reference>
<dbReference type="SUPFAM" id="SSF102114">
    <property type="entry name" value="Radical SAM enzymes"/>
    <property type="match status" value="1"/>
</dbReference>
<dbReference type="NCBIfam" id="TIGR04283">
    <property type="entry name" value="glyco_like_mftF"/>
    <property type="match status" value="1"/>
</dbReference>
<sequence length="701" mass="76787">MSVSVIVPVLDEAATITGLLDHLAALVPDAELVVVDGGSTDGTPELAAARARVVRAGGGRGPQLAAGVAAATGDVLWFVHADTRLDPRAPAALRAALADPAVVGGGFRLRFDRDTPTLRWLAWTSNVRARAGWIFGDQAMFVRRPVLDALGGVPAIPLMEDLELSRRLRRAGHRTVLLDPPSTASSRRFDEHGTVAMIVRMQLLKLAYLRGVPPEELRRRYEGERSDGEGARAERSRWRTALDRTRPVDPGFAAALARRWSELPAIARTPGQILGRHGVGCEGTHGVFPRCNLACTPCYHSRDANRVRVDGEHTLAEVESQMALLREVRGPSAHAQLIGGEVTLLDPDDHAAALEVMRRHGREPMSMTHGDVDPDHLHRLAVGPDGRRRTRRLSFSVHVDSLMVGRRGHARPTDEASLHPARARFLAMTDRLRRETGVRSFVAHSMTVSPANLAQVAEVVRGTWAMGFGMLSFQPAAFLGDDRRWKEDYREQTVDDVWAELERGVGARLDHSVLQNGDTRCNRTAYGLRVGERWVAVFDADDPRDLAARDEMFAAFGPVSFTGQPGWVVAGRVVRRLAPRPRTVGTALVWARRFVGRAGGAVHLAREALGGRVGPRTFVVHAFMDAADVAPAWEATQRGEWSDDTRVRGTQERLAACHYAMAHPENGTLVPACVQHALLDPHENAQLKLMMPRVPPRRSAN</sequence>
<dbReference type="EMBL" id="JBHSIV010000008">
    <property type="protein sequence ID" value="MFC5062559.1"/>
    <property type="molecule type" value="Genomic_DNA"/>
</dbReference>
<dbReference type="InterPro" id="IPR029044">
    <property type="entry name" value="Nucleotide-diphossugar_trans"/>
</dbReference>
<evidence type="ECO:0000256" key="5">
    <source>
        <dbReference type="ARBA" id="ARBA00023136"/>
    </source>
</evidence>
<evidence type="ECO:0000256" key="2">
    <source>
        <dbReference type="ARBA" id="ARBA00022475"/>
    </source>
</evidence>
<dbReference type="Proteomes" id="UP001595947">
    <property type="component" value="Unassembled WGS sequence"/>
</dbReference>
<comment type="caution">
    <text evidence="11">The sequence shown here is derived from an EMBL/GenBank/DDBJ whole genome shotgun (WGS) entry which is preliminary data.</text>
</comment>
<accession>A0ABV9YKD3</accession>
<dbReference type="Pfam" id="PF00535">
    <property type="entry name" value="Glycos_transf_2"/>
    <property type="match status" value="1"/>
</dbReference>
<dbReference type="InterPro" id="IPR058240">
    <property type="entry name" value="rSAM_sf"/>
</dbReference>
<dbReference type="PANTHER" id="PTHR43646:SF2">
    <property type="entry name" value="GLYCOSYLTRANSFERASE 2-LIKE DOMAIN-CONTAINING PROTEIN"/>
    <property type="match status" value="1"/>
</dbReference>
<dbReference type="PANTHER" id="PTHR43646">
    <property type="entry name" value="GLYCOSYLTRANSFERASE"/>
    <property type="match status" value="1"/>
</dbReference>
<dbReference type="Gene3D" id="3.90.550.10">
    <property type="entry name" value="Spore Coat Polysaccharide Biosynthesis Protein SpsA, Chain A"/>
    <property type="match status" value="1"/>
</dbReference>
<comment type="pathway">
    <text evidence="7">Carotenoid biosynthesis; staphyloxanthin biosynthesis; staphyloxanthin from farnesyl diphosphate: step 4/5.</text>
</comment>
<evidence type="ECO:0000256" key="6">
    <source>
        <dbReference type="ARBA" id="ARBA00037281"/>
    </source>
</evidence>
<keyword evidence="2" id="KW-1003">Cell membrane</keyword>
<comment type="function">
    <text evidence="6">Catalyzes the glycosylation of 4,4'-diaponeurosporenoate, i.e. the esterification of glucose at the C1'' position with the carboxyl group of 4,4'-diaponeurosporenic acid, to form glycosyl-4,4'-diaponeurosporenoate. This is a step in the biosynthesis of staphyloxanthin, an orange pigment present in most staphylococci strains.</text>
</comment>
<gene>
    <name evidence="11" type="ORF">ACFPBZ_10105</name>
</gene>
<evidence type="ECO:0000256" key="4">
    <source>
        <dbReference type="ARBA" id="ARBA00022679"/>
    </source>
</evidence>
<feature type="domain" description="Glycosyltransferase 2-like" evidence="10">
    <location>
        <begin position="4"/>
        <end position="116"/>
    </location>
</feature>
<evidence type="ECO:0000313" key="12">
    <source>
        <dbReference type="Proteomes" id="UP001595947"/>
    </source>
</evidence>
<protein>
    <recommendedName>
        <fullName evidence="9">4,4'-diaponeurosporenoate glycosyltransferase</fullName>
    </recommendedName>
</protein>
<dbReference type="CDD" id="cd02522">
    <property type="entry name" value="GT_2_like_a"/>
    <property type="match status" value="1"/>
</dbReference>
<evidence type="ECO:0000313" key="11">
    <source>
        <dbReference type="EMBL" id="MFC5062559.1"/>
    </source>
</evidence>
<evidence type="ECO:0000256" key="3">
    <source>
        <dbReference type="ARBA" id="ARBA00022676"/>
    </source>
</evidence>
<evidence type="ECO:0000256" key="8">
    <source>
        <dbReference type="ARBA" id="ARBA00038120"/>
    </source>
</evidence>
<keyword evidence="3" id="KW-0328">Glycosyltransferase</keyword>
<evidence type="ECO:0000256" key="1">
    <source>
        <dbReference type="ARBA" id="ARBA00004236"/>
    </source>
</evidence>
<organism evidence="11 12">
    <name type="scientific">Actinomycetospora atypica</name>
    <dbReference type="NCBI Taxonomy" id="1290095"/>
    <lineage>
        <taxon>Bacteria</taxon>
        <taxon>Bacillati</taxon>
        <taxon>Actinomycetota</taxon>
        <taxon>Actinomycetes</taxon>
        <taxon>Pseudonocardiales</taxon>
        <taxon>Pseudonocardiaceae</taxon>
        <taxon>Actinomycetospora</taxon>
    </lineage>
</organism>